<reference evidence="2 3" key="2">
    <citation type="journal article" date="2017" name="Front. Plant Sci.">
        <title>Gene Classification and Mining of Molecular Markers Useful in Red Clover (Trifolium pratense) Breeding.</title>
        <authorList>
            <person name="Istvanek J."/>
            <person name="Dluhosova J."/>
            <person name="Dluhos P."/>
            <person name="Patkova L."/>
            <person name="Nedelnik J."/>
            <person name="Repkova J."/>
        </authorList>
    </citation>
    <scope>NUCLEOTIDE SEQUENCE [LARGE SCALE GENOMIC DNA]</scope>
    <source>
        <strain evidence="3">cv. Tatra</strain>
        <tissue evidence="2">Young leaves</tissue>
    </source>
</reference>
<dbReference type="PANTHER" id="PTHR14303">
    <property type="entry name" value="DNA POLYMERASE DELTA SUBUNIT 4"/>
    <property type="match status" value="1"/>
</dbReference>
<dbReference type="GO" id="GO:0006261">
    <property type="term" value="P:DNA-templated DNA replication"/>
    <property type="evidence" value="ECO:0007669"/>
    <property type="project" value="TreeGrafter"/>
</dbReference>
<dbReference type="Proteomes" id="UP000236291">
    <property type="component" value="Unassembled WGS sequence"/>
</dbReference>
<proteinExistence type="predicted"/>
<feature type="region of interest" description="Disordered" evidence="1">
    <location>
        <begin position="1"/>
        <end position="67"/>
    </location>
</feature>
<protein>
    <submittedName>
        <fullName evidence="2">DNA polymerase delta subunit 4-like protein</fullName>
    </submittedName>
</protein>
<evidence type="ECO:0000313" key="3">
    <source>
        <dbReference type="Proteomes" id="UP000236291"/>
    </source>
</evidence>
<sequence length="118" mass="13474">MSSANMKGYYKQQKKTPATTNKPPSNSKKPPIHTSNVPQPPPAVASRNTNQDLQDENEKNEKMLQQFDMDTKYGPCIGMTRLERWERAVKFGMNPPEEIGNLLKIGKVQKESLWDTRI</sequence>
<reference evidence="2 3" key="1">
    <citation type="journal article" date="2014" name="Am. J. Bot.">
        <title>Genome assembly and annotation for red clover (Trifolium pratense; Fabaceae).</title>
        <authorList>
            <person name="Istvanek J."/>
            <person name="Jaros M."/>
            <person name="Krenek A."/>
            <person name="Repkova J."/>
        </authorList>
    </citation>
    <scope>NUCLEOTIDE SEQUENCE [LARGE SCALE GENOMIC DNA]</scope>
    <source>
        <strain evidence="3">cv. Tatra</strain>
        <tissue evidence="2">Young leaves</tissue>
    </source>
</reference>
<dbReference type="EMBL" id="ASHM01021398">
    <property type="protein sequence ID" value="PNY02470.1"/>
    <property type="molecule type" value="Genomic_DNA"/>
</dbReference>
<gene>
    <name evidence="2" type="ORF">L195_g025779</name>
</gene>
<evidence type="ECO:0000313" key="2">
    <source>
        <dbReference type="EMBL" id="PNY02470.1"/>
    </source>
</evidence>
<dbReference type="GO" id="GO:0043625">
    <property type="term" value="C:delta DNA polymerase complex"/>
    <property type="evidence" value="ECO:0007669"/>
    <property type="project" value="TreeGrafter"/>
</dbReference>
<dbReference type="PANTHER" id="PTHR14303:SF0">
    <property type="entry name" value="DNA POLYMERASE DELTA SUBUNIT 4"/>
    <property type="match status" value="1"/>
</dbReference>
<comment type="caution">
    <text evidence="2">The sequence shown here is derived from an EMBL/GenBank/DDBJ whole genome shotgun (WGS) entry which is preliminary data.</text>
</comment>
<dbReference type="GO" id="GO:0003887">
    <property type="term" value="F:DNA-directed DNA polymerase activity"/>
    <property type="evidence" value="ECO:0007669"/>
    <property type="project" value="TreeGrafter"/>
</dbReference>
<dbReference type="STRING" id="57577.A0A2K3NHH3"/>
<name>A0A2K3NHH3_TRIPR</name>
<dbReference type="GO" id="GO:0000731">
    <property type="term" value="P:DNA synthesis involved in DNA repair"/>
    <property type="evidence" value="ECO:0007669"/>
    <property type="project" value="InterPro"/>
</dbReference>
<evidence type="ECO:0000256" key="1">
    <source>
        <dbReference type="SAM" id="MobiDB-lite"/>
    </source>
</evidence>
<dbReference type="InterPro" id="IPR007218">
    <property type="entry name" value="DNA_pol_delta_4"/>
</dbReference>
<dbReference type="Pfam" id="PF04081">
    <property type="entry name" value="DNA_pol_delta_4"/>
    <property type="match status" value="1"/>
</dbReference>
<dbReference type="AlphaFoldDB" id="A0A2K3NHH3"/>
<accession>A0A2K3NHH3</accession>
<organism evidence="2 3">
    <name type="scientific">Trifolium pratense</name>
    <name type="common">Red clover</name>
    <dbReference type="NCBI Taxonomy" id="57577"/>
    <lineage>
        <taxon>Eukaryota</taxon>
        <taxon>Viridiplantae</taxon>
        <taxon>Streptophyta</taxon>
        <taxon>Embryophyta</taxon>
        <taxon>Tracheophyta</taxon>
        <taxon>Spermatophyta</taxon>
        <taxon>Magnoliopsida</taxon>
        <taxon>eudicotyledons</taxon>
        <taxon>Gunneridae</taxon>
        <taxon>Pentapetalae</taxon>
        <taxon>rosids</taxon>
        <taxon>fabids</taxon>
        <taxon>Fabales</taxon>
        <taxon>Fabaceae</taxon>
        <taxon>Papilionoideae</taxon>
        <taxon>50 kb inversion clade</taxon>
        <taxon>NPAAA clade</taxon>
        <taxon>Hologalegina</taxon>
        <taxon>IRL clade</taxon>
        <taxon>Trifolieae</taxon>
        <taxon>Trifolium</taxon>
    </lineage>
</organism>